<keyword evidence="4" id="KW-1185">Reference proteome</keyword>
<reference evidence="3 4" key="1">
    <citation type="submission" date="2019-03" db="EMBL/GenBank/DDBJ databases">
        <title>Genomic analyses of the natural microbiome of Caenorhabditis elegans.</title>
        <authorList>
            <person name="Samuel B."/>
        </authorList>
    </citation>
    <scope>NUCLEOTIDE SEQUENCE [LARGE SCALE GENOMIC DNA]</scope>
    <source>
        <strain evidence="3 4">JUb89</strain>
    </source>
</reference>
<sequence>MTTDKQNTVRILKPQRQKIPLRLIDLLIGFAVGVFLTSLIFLIYSWFSGANSSASPARATTTQTESSQDPAMLTQRLPADRAINQTEALPLPHQQTAQVEPPKVAHHNPNPVDANDLSLLFKPQDQASKPSLNTNPFGHVAQGNTATSIPISHPAEFSHHNQPNQHLQLNSSVSQTKQNSKIVPAKTAEKVPSQLPNKTTDQKIKAAATDKAQIKTGDQKPNKATDPSSSSLDAPNATQSEITLPATTSISVTHSKPEQ</sequence>
<feature type="compositionally biased region" description="Polar residues" evidence="1">
    <location>
        <begin position="126"/>
        <end position="150"/>
    </location>
</feature>
<evidence type="ECO:0000313" key="3">
    <source>
        <dbReference type="EMBL" id="TCM66564.1"/>
    </source>
</evidence>
<feature type="region of interest" description="Disordered" evidence="1">
    <location>
        <begin position="126"/>
        <end position="259"/>
    </location>
</feature>
<gene>
    <name evidence="3" type="ORF">EC844_1126</name>
</gene>
<protein>
    <submittedName>
        <fullName evidence="3">Uncharacterized protein</fullName>
    </submittedName>
</protein>
<feature type="compositionally biased region" description="Polar residues" evidence="1">
    <location>
        <begin position="225"/>
        <end position="259"/>
    </location>
</feature>
<feature type="transmembrane region" description="Helical" evidence="2">
    <location>
        <begin position="21"/>
        <end position="47"/>
    </location>
</feature>
<evidence type="ECO:0000256" key="1">
    <source>
        <dbReference type="SAM" id="MobiDB-lite"/>
    </source>
</evidence>
<dbReference type="AlphaFoldDB" id="A0A4R1XQN4"/>
<name>A0A4R1XQN4_ACICA</name>
<feature type="compositionally biased region" description="Polar residues" evidence="1">
    <location>
        <begin position="160"/>
        <end position="181"/>
    </location>
</feature>
<keyword evidence="2" id="KW-1133">Transmembrane helix</keyword>
<keyword evidence="2" id="KW-0472">Membrane</keyword>
<evidence type="ECO:0000313" key="4">
    <source>
        <dbReference type="Proteomes" id="UP000294963"/>
    </source>
</evidence>
<keyword evidence="2" id="KW-0812">Transmembrane</keyword>
<organism evidence="3 4">
    <name type="scientific">Acinetobacter calcoaceticus</name>
    <dbReference type="NCBI Taxonomy" id="471"/>
    <lineage>
        <taxon>Bacteria</taxon>
        <taxon>Pseudomonadati</taxon>
        <taxon>Pseudomonadota</taxon>
        <taxon>Gammaproteobacteria</taxon>
        <taxon>Moraxellales</taxon>
        <taxon>Moraxellaceae</taxon>
        <taxon>Acinetobacter</taxon>
        <taxon>Acinetobacter calcoaceticus/baumannii complex</taxon>
    </lineage>
</organism>
<proteinExistence type="predicted"/>
<accession>A0A4R1XQN4</accession>
<evidence type="ECO:0000256" key="2">
    <source>
        <dbReference type="SAM" id="Phobius"/>
    </source>
</evidence>
<comment type="caution">
    <text evidence="3">The sequence shown here is derived from an EMBL/GenBank/DDBJ whole genome shotgun (WGS) entry which is preliminary data.</text>
</comment>
<dbReference type="EMBL" id="SLVJ01000012">
    <property type="protein sequence ID" value="TCM66564.1"/>
    <property type="molecule type" value="Genomic_DNA"/>
</dbReference>
<dbReference type="Proteomes" id="UP000294963">
    <property type="component" value="Unassembled WGS sequence"/>
</dbReference>